<gene>
    <name evidence="4" type="ORF">SE15_02460</name>
</gene>
<keyword evidence="2" id="KW-0479">Metal-binding</keyword>
<feature type="domain" description="Calcineurin-like phosphoesterase" evidence="3">
    <location>
        <begin position="4"/>
        <end position="170"/>
    </location>
</feature>
<comment type="cofactor">
    <cofactor evidence="2">
        <name>a divalent metal cation</name>
        <dbReference type="ChEBI" id="CHEBI:60240"/>
    </cofactor>
</comment>
<dbReference type="InterPro" id="IPR024654">
    <property type="entry name" value="Calcineurin-like_PHP_lpxH"/>
</dbReference>
<keyword evidence="5" id="KW-1185">Reference proteome</keyword>
<evidence type="ECO:0000256" key="1">
    <source>
        <dbReference type="ARBA" id="ARBA00008950"/>
    </source>
</evidence>
<dbReference type="STRING" id="869279.SE15_02460"/>
<dbReference type="EMBL" id="LGKO01000002">
    <property type="protein sequence ID" value="KPL84762.1"/>
    <property type="molecule type" value="Genomic_DNA"/>
</dbReference>
<evidence type="ECO:0000313" key="5">
    <source>
        <dbReference type="Proteomes" id="UP000050544"/>
    </source>
</evidence>
<dbReference type="AlphaFoldDB" id="A0A0N8GQV6"/>
<dbReference type="NCBIfam" id="TIGR00040">
    <property type="entry name" value="yfcE"/>
    <property type="match status" value="1"/>
</dbReference>
<evidence type="ECO:0000256" key="2">
    <source>
        <dbReference type="RuleBase" id="RU362039"/>
    </source>
</evidence>
<proteinExistence type="inferred from homology"/>
<comment type="caution">
    <text evidence="4">The sequence shown here is derived from an EMBL/GenBank/DDBJ whole genome shotgun (WGS) entry which is preliminary data.</text>
</comment>
<comment type="similarity">
    <text evidence="1 2">Belongs to the metallophosphoesterase superfamily. YfcE family.</text>
</comment>
<accession>A0A0N8GQV6</accession>
<name>A0A0N8GQV6_9CHLR</name>
<dbReference type="GO" id="GO:0046872">
    <property type="term" value="F:metal ion binding"/>
    <property type="evidence" value="ECO:0007669"/>
    <property type="project" value="UniProtKB-KW"/>
</dbReference>
<dbReference type="GO" id="GO:0016787">
    <property type="term" value="F:hydrolase activity"/>
    <property type="evidence" value="ECO:0007669"/>
    <property type="project" value="UniProtKB-UniRule"/>
</dbReference>
<dbReference type="PANTHER" id="PTHR11124">
    <property type="entry name" value="VACUOLAR SORTING PROTEIN VPS29"/>
    <property type="match status" value="1"/>
</dbReference>
<reference evidence="4 5" key="1">
    <citation type="submission" date="2015-07" db="EMBL/GenBank/DDBJ databases">
        <title>Whole genome sequence of Thermanaerothrix daxensis DSM 23592.</title>
        <authorList>
            <person name="Hemp J."/>
            <person name="Ward L.M."/>
            <person name="Pace L.A."/>
            <person name="Fischer W.W."/>
        </authorList>
    </citation>
    <scope>NUCLEOTIDE SEQUENCE [LARGE SCALE GENOMIC DNA]</scope>
    <source>
        <strain evidence="4 5">GNS-1</strain>
    </source>
</reference>
<dbReference type="InterPro" id="IPR029052">
    <property type="entry name" value="Metallo-depent_PP-like"/>
</dbReference>
<dbReference type="EC" id="3.1.4.-" evidence="2"/>
<dbReference type="InterPro" id="IPR000979">
    <property type="entry name" value="Phosphodiesterase_MJ0936/Vps29"/>
</dbReference>
<evidence type="ECO:0000313" key="4">
    <source>
        <dbReference type="EMBL" id="KPL84762.1"/>
    </source>
</evidence>
<dbReference type="SUPFAM" id="SSF56300">
    <property type="entry name" value="Metallo-dependent phosphatases"/>
    <property type="match status" value="1"/>
</dbReference>
<sequence>MPLSVVVLADTHVPDRFERLHPMLLSALESHTPDLILHAGDICVPDVLNRLATLAPVVAVRGNRDWAFRGSLPWKRDFILGGVRIALLHGHGSWPAYLLDKWQYLLNGYQLERYRQRVLDLAPEAQVVIFGHTHRPAVEWHQGRLFLNPGSASSGVQPDQSPSFGVLQIDGPAQVRATIHHLPTVPRKGRQWATLSVP</sequence>
<dbReference type="Pfam" id="PF12850">
    <property type="entry name" value="Metallophos_2"/>
    <property type="match status" value="1"/>
</dbReference>
<organism evidence="4 5">
    <name type="scientific">Thermanaerothrix daxensis</name>
    <dbReference type="NCBI Taxonomy" id="869279"/>
    <lineage>
        <taxon>Bacteria</taxon>
        <taxon>Bacillati</taxon>
        <taxon>Chloroflexota</taxon>
        <taxon>Anaerolineae</taxon>
        <taxon>Anaerolineales</taxon>
        <taxon>Anaerolineaceae</taxon>
        <taxon>Thermanaerothrix</taxon>
    </lineage>
</organism>
<dbReference type="Gene3D" id="3.60.21.10">
    <property type="match status" value="1"/>
</dbReference>
<protein>
    <recommendedName>
        <fullName evidence="2">Phosphoesterase</fullName>
        <ecNumber evidence="2">3.1.4.-</ecNumber>
    </recommendedName>
</protein>
<evidence type="ECO:0000259" key="3">
    <source>
        <dbReference type="Pfam" id="PF12850"/>
    </source>
</evidence>
<dbReference type="Proteomes" id="UP000050544">
    <property type="component" value="Unassembled WGS sequence"/>
</dbReference>